<dbReference type="GO" id="GO:0005525">
    <property type="term" value="F:GTP binding"/>
    <property type="evidence" value="ECO:0007669"/>
    <property type="project" value="InterPro"/>
</dbReference>
<sequence>MSPSAPVSMYTQTPGGTRLAVLFDSDSTHSHRIPEDVKWLNGSEFIAKLRETVAKPDCETAWINVDCGIDGNNSTYSGESPTNQDDHSPHTVIAIIFKNIANLSSCRHLTVYYFDGRLEKTNQNDIKAVCNGINSLTDSRFEDNLQPQVIDLKFRVAHAQTLPVEANIQRIINHLIERTANDTLVFQHHSPTSTEINIDFTVVLLGTTGSGKSSFIEALSEKDQKLSISGGGLESVTQHIHAFKLCNAVSRARKPRAGEDGDWDVYVVDTPGFSDRKMSEVQIIRKLYQFQRDTFCEMHHAFYFHRITDKRVPGSARRIIQMIKAFRLRPFDLTIVTTMWDNVHGEEAMMRAESNFVELRDVIWKLLANPNEELEPILISNLKEAEEDLANHFDQLIDYQLDGPPPEFEQIFQSVIFKHLLDLTSVSQRFARAIKNTLSQFTPAENNTEHRIDLEEMLKMARRDFQLAYATACNFVPLLPGKGHSHTDHTISPTKKFTVTFNVDEAAVYETGDEGQAFEYSLGVSGDANTHGDGMASAEQHGASDMEHVSESPLAVSIDSDVKPYGAATTKQVPTSTRNLITNISTASASTRHILIGQAACHGAKTQGVAPERKPKRGRFKKIKSGFRKIIQRFFENAKRRNK</sequence>
<protein>
    <recommendedName>
        <fullName evidence="1">G domain-containing protein</fullName>
    </recommendedName>
</protein>
<dbReference type="EMBL" id="NHTK01005707">
    <property type="protein sequence ID" value="PPQ75023.1"/>
    <property type="molecule type" value="Genomic_DNA"/>
</dbReference>
<reference evidence="2 3" key="1">
    <citation type="journal article" date="2018" name="Evol. Lett.">
        <title>Horizontal gene cluster transfer increased hallucinogenic mushroom diversity.</title>
        <authorList>
            <person name="Reynolds H.T."/>
            <person name="Vijayakumar V."/>
            <person name="Gluck-Thaler E."/>
            <person name="Korotkin H.B."/>
            <person name="Matheny P.B."/>
            <person name="Slot J.C."/>
        </authorList>
    </citation>
    <scope>NUCLEOTIDE SEQUENCE [LARGE SCALE GENOMIC DNA]</scope>
    <source>
        <strain evidence="2 3">2629</strain>
    </source>
</reference>
<dbReference type="OrthoDB" id="8954335at2759"/>
<evidence type="ECO:0000313" key="2">
    <source>
        <dbReference type="EMBL" id="PPQ75023.1"/>
    </source>
</evidence>
<evidence type="ECO:0000313" key="3">
    <source>
        <dbReference type="Proteomes" id="UP000284842"/>
    </source>
</evidence>
<dbReference type="Proteomes" id="UP000284842">
    <property type="component" value="Unassembled WGS sequence"/>
</dbReference>
<feature type="domain" description="G" evidence="1">
    <location>
        <begin position="201"/>
        <end position="289"/>
    </location>
</feature>
<dbReference type="AlphaFoldDB" id="A0A409W934"/>
<dbReference type="SUPFAM" id="SSF52540">
    <property type="entry name" value="P-loop containing nucleoside triphosphate hydrolases"/>
    <property type="match status" value="1"/>
</dbReference>
<dbReference type="InParanoid" id="A0A409W934"/>
<dbReference type="Gene3D" id="3.40.50.300">
    <property type="entry name" value="P-loop containing nucleotide triphosphate hydrolases"/>
    <property type="match status" value="1"/>
</dbReference>
<evidence type="ECO:0000259" key="1">
    <source>
        <dbReference type="Pfam" id="PF01926"/>
    </source>
</evidence>
<dbReference type="InterPro" id="IPR006073">
    <property type="entry name" value="GTP-bd"/>
</dbReference>
<name>A0A409W934_9AGAR</name>
<dbReference type="InterPro" id="IPR027417">
    <property type="entry name" value="P-loop_NTPase"/>
</dbReference>
<gene>
    <name evidence="2" type="ORF">CVT24_010292</name>
</gene>
<organism evidence="2 3">
    <name type="scientific">Panaeolus cyanescens</name>
    <dbReference type="NCBI Taxonomy" id="181874"/>
    <lineage>
        <taxon>Eukaryota</taxon>
        <taxon>Fungi</taxon>
        <taxon>Dikarya</taxon>
        <taxon>Basidiomycota</taxon>
        <taxon>Agaricomycotina</taxon>
        <taxon>Agaricomycetes</taxon>
        <taxon>Agaricomycetidae</taxon>
        <taxon>Agaricales</taxon>
        <taxon>Agaricineae</taxon>
        <taxon>Galeropsidaceae</taxon>
        <taxon>Panaeolus</taxon>
    </lineage>
</organism>
<comment type="caution">
    <text evidence="2">The sequence shown here is derived from an EMBL/GenBank/DDBJ whole genome shotgun (WGS) entry which is preliminary data.</text>
</comment>
<keyword evidence="3" id="KW-1185">Reference proteome</keyword>
<accession>A0A409W934</accession>
<dbReference type="Pfam" id="PF01926">
    <property type="entry name" value="MMR_HSR1"/>
    <property type="match status" value="1"/>
</dbReference>
<proteinExistence type="predicted"/>